<evidence type="ECO:0000313" key="5">
    <source>
        <dbReference type="EMBL" id="AHH97404.1"/>
    </source>
</evidence>
<dbReference type="STRING" id="1449976.KALB_4040"/>
<dbReference type="GO" id="GO:0016491">
    <property type="term" value="F:oxidoreductase activity"/>
    <property type="evidence" value="ECO:0007669"/>
    <property type="project" value="UniProtKB-KW"/>
</dbReference>
<dbReference type="PATRIC" id="fig|1449976.3.peg.4072"/>
<name>W5WGW4_9PSEU</name>
<dbReference type="AlphaFoldDB" id="W5WGW4"/>
<dbReference type="OrthoDB" id="5178125at2"/>
<accession>W5WGW4</accession>
<feature type="domain" description="Ketoreductase" evidence="4">
    <location>
        <begin position="8"/>
        <end position="184"/>
    </location>
</feature>
<dbReference type="InterPro" id="IPR020904">
    <property type="entry name" value="Sc_DH/Rdtase_CS"/>
</dbReference>
<dbReference type="InterPro" id="IPR057326">
    <property type="entry name" value="KR_dom"/>
</dbReference>
<dbReference type="PANTHER" id="PTHR44196">
    <property type="entry name" value="DEHYDROGENASE/REDUCTASE SDR FAMILY MEMBER 7B"/>
    <property type="match status" value="1"/>
</dbReference>
<dbReference type="eggNOG" id="COG0300">
    <property type="taxonomic scope" value="Bacteria"/>
</dbReference>
<dbReference type="Gene3D" id="3.40.50.720">
    <property type="entry name" value="NAD(P)-binding Rossmann-like Domain"/>
    <property type="match status" value="1"/>
</dbReference>
<evidence type="ECO:0000259" key="4">
    <source>
        <dbReference type="SMART" id="SM00822"/>
    </source>
</evidence>
<dbReference type="PROSITE" id="PS00061">
    <property type="entry name" value="ADH_SHORT"/>
    <property type="match status" value="1"/>
</dbReference>
<proteinExistence type="inferred from homology"/>
<dbReference type="SMART" id="SM00822">
    <property type="entry name" value="PKS_KR"/>
    <property type="match status" value="1"/>
</dbReference>
<comment type="similarity">
    <text evidence="1 3">Belongs to the short-chain dehydrogenases/reductases (SDR) family.</text>
</comment>
<dbReference type="InterPro" id="IPR002347">
    <property type="entry name" value="SDR_fam"/>
</dbReference>
<dbReference type="PANTHER" id="PTHR44196:SF1">
    <property type="entry name" value="DEHYDROGENASE_REDUCTASE SDR FAMILY MEMBER 7B"/>
    <property type="match status" value="1"/>
</dbReference>
<evidence type="ECO:0000256" key="2">
    <source>
        <dbReference type="ARBA" id="ARBA00023002"/>
    </source>
</evidence>
<dbReference type="PRINTS" id="PR00081">
    <property type="entry name" value="GDHRDH"/>
</dbReference>
<dbReference type="KEGG" id="kal:KALB_4040"/>
<dbReference type="Pfam" id="PF00106">
    <property type="entry name" value="adh_short"/>
    <property type="match status" value="1"/>
</dbReference>
<gene>
    <name evidence="5" type="ORF">KALB_4040</name>
</gene>
<evidence type="ECO:0000313" key="6">
    <source>
        <dbReference type="Proteomes" id="UP000019225"/>
    </source>
</evidence>
<protein>
    <recommendedName>
        <fullName evidence="4">Ketoreductase domain-containing protein</fullName>
    </recommendedName>
</protein>
<sequence length="249" mass="26305">MRRRLDGATAVVTGATSGIGLATSRLLADHGCRVVLVGRDQVALRRAARQTGGVECLVDLTSPDAADTVVRAAGGQVDLLVNNAGVGWAGPLEAMPADQLGSLVEINLVAPLRLTRAVLPRMLARGDGHLVLVSSIAGYMGVAGEAVYAATKAGLRAFADSLRLEAADRGIGVSLIVPGAVDTNFFRRRGQPYSRRLPRMASADAVAREVLHAVQRDTAEVFVPRWLRLPARLRGAVPRAVDVLQRRLG</sequence>
<keyword evidence="2" id="KW-0560">Oxidoreductase</keyword>
<organism evidence="5 6">
    <name type="scientific">Kutzneria albida DSM 43870</name>
    <dbReference type="NCBI Taxonomy" id="1449976"/>
    <lineage>
        <taxon>Bacteria</taxon>
        <taxon>Bacillati</taxon>
        <taxon>Actinomycetota</taxon>
        <taxon>Actinomycetes</taxon>
        <taxon>Pseudonocardiales</taxon>
        <taxon>Pseudonocardiaceae</taxon>
        <taxon>Kutzneria</taxon>
    </lineage>
</organism>
<dbReference type="Proteomes" id="UP000019225">
    <property type="component" value="Chromosome"/>
</dbReference>
<reference evidence="5 6" key="1">
    <citation type="journal article" date="2014" name="BMC Genomics">
        <title>Complete genome sequence of producer of the glycopeptide antibiotic Aculeximycin Kutzneria albida DSM 43870T, a representative of minor genus of Pseudonocardiaceae.</title>
        <authorList>
            <person name="Rebets Y."/>
            <person name="Tokovenko B."/>
            <person name="Lushchyk I."/>
            <person name="Ruckert C."/>
            <person name="Zaburannyi N."/>
            <person name="Bechthold A."/>
            <person name="Kalinowski J."/>
            <person name="Luzhetskyy A."/>
        </authorList>
    </citation>
    <scope>NUCLEOTIDE SEQUENCE [LARGE SCALE GENOMIC DNA]</scope>
    <source>
        <strain evidence="5">DSM 43870</strain>
    </source>
</reference>
<evidence type="ECO:0000256" key="3">
    <source>
        <dbReference type="RuleBase" id="RU000363"/>
    </source>
</evidence>
<dbReference type="RefSeq" id="WP_025357489.1">
    <property type="nucleotide sequence ID" value="NZ_CP007155.1"/>
</dbReference>
<dbReference type="InterPro" id="IPR036291">
    <property type="entry name" value="NAD(P)-bd_dom_sf"/>
</dbReference>
<evidence type="ECO:0000256" key="1">
    <source>
        <dbReference type="ARBA" id="ARBA00006484"/>
    </source>
</evidence>
<dbReference type="EMBL" id="CP007155">
    <property type="protein sequence ID" value="AHH97404.1"/>
    <property type="molecule type" value="Genomic_DNA"/>
</dbReference>
<dbReference type="SUPFAM" id="SSF51735">
    <property type="entry name" value="NAD(P)-binding Rossmann-fold domains"/>
    <property type="match status" value="1"/>
</dbReference>
<dbReference type="HOGENOM" id="CLU_010194_2_1_11"/>
<dbReference type="PRINTS" id="PR00080">
    <property type="entry name" value="SDRFAMILY"/>
</dbReference>
<dbReference type="GO" id="GO:0016020">
    <property type="term" value="C:membrane"/>
    <property type="evidence" value="ECO:0007669"/>
    <property type="project" value="TreeGrafter"/>
</dbReference>
<keyword evidence="6" id="KW-1185">Reference proteome</keyword>